<dbReference type="FunFam" id="3.30.830.10:FF:000034">
    <property type="entry name" value="presequence protease 1, chloroplastic/mitochondrial"/>
    <property type="match status" value="1"/>
</dbReference>
<dbReference type="PANTHER" id="PTHR43016">
    <property type="entry name" value="PRESEQUENCE PROTEASE"/>
    <property type="match status" value="1"/>
</dbReference>
<feature type="domain" description="Peptidase M16C associated" evidence="2">
    <location>
        <begin position="468"/>
        <end position="718"/>
    </location>
</feature>
<dbReference type="PANTHER" id="PTHR43016:SF13">
    <property type="entry name" value="PRESEQUENCE PROTEASE, MITOCHONDRIAL"/>
    <property type="match status" value="1"/>
</dbReference>
<dbReference type="SMART" id="SM01264">
    <property type="entry name" value="M16C_associated"/>
    <property type="match status" value="1"/>
</dbReference>
<dbReference type="Gene3D" id="3.30.830.10">
    <property type="entry name" value="Metalloenzyme, LuxS/M16 peptidase-like"/>
    <property type="match status" value="4"/>
</dbReference>
<dbReference type="GO" id="GO:0016485">
    <property type="term" value="P:protein processing"/>
    <property type="evidence" value="ECO:0007669"/>
    <property type="project" value="TreeGrafter"/>
</dbReference>
<dbReference type="InterPro" id="IPR011249">
    <property type="entry name" value="Metalloenz_LuxS/M16"/>
</dbReference>
<name>A0A6M0H0Z2_9CLOT</name>
<dbReference type="EMBL" id="JAAGPU010000008">
    <property type="protein sequence ID" value="NEU04450.1"/>
    <property type="molecule type" value="Genomic_DNA"/>
</dbReference>
<dbReference type="InterPro" id="IPR007863">
    <property type="entry name" value="Peptidase_M16_C"/>
</dbReference>
<dbReference type="InterPro" id="IPR055130">
    <property type="entry name" value="PreP_C"/>
</dbReference>
<accession>A0A6M0H0Z2</accession>
<gene>
    <name evidence="3" type="ORF">G3M99_06175</name>
</gene>
<reference evidence="3 4" key="1">
    <citation type="submission" date="2020-02" db="EMBL/GenBank/DDBJ databases">
        <title>Genome assembly of a novel Clostridium senegalense strain.</title>
        <authorList>
            <person name="Gupta T.B."/>
            <person name="Jauregui R."/>
            <person name="Maclean P."/>
            <person name="Nawarathana A."/>
            <person name="Brightwell G."/>
        </authorList>
    </citation>
    <scope>NUCLEOTIDE SEQUENCE [LARGE SCALE GENOMIC DNA]</scope>
    <source>
        <strain evidence="3 4">AGRFS4</strain>
    </source>
</reference>
<evidence type="ECO:0000313" key="3">
    <source>
        <dbReference type="EMBL" id="NEU04450.1"/>
    </source>
</evidence>
<dbReference type="GO" id="GO:0004222">
    <property type="term" value="F:metalloendopeptidase activity"/>
    <property type="evidence" value="ECO:0007669"/>
    <property type="project" value="TreeGrafter"/>
</dbReference>
<dbReference type="RefSeq" id="WP_199869547.1">
    <property type="nucleotide sequence ID" value="NZ_JAAGPU010000008.1"/>
</dbReference>
<protein>
    <submittedName>
        <fullName evidence="3">Insulinase family protein</fullName>
    </submittedName>
</protein>
<proteinExistence type="predicted"/>
<comment type="caution">
    <text evidence="3">The sequence shown here is derived from an EMBL/GenBank/DDBJ whole genome shotgun (WGS) entry which is preliminary data.</text>
</comment>
<dbReference type="Pfam" id="PF00675">
    <property type="entry name" value="Peptidase_M16"/>
    <property type="match status" value="1"/>
</dbReference>
<evidence type="ECO:0000313" key="4">
    <source>
        <dbReference type="Proteomes" id="UP000481872"/>
    </source>
</evidence>
<dbReference type="GO" id="GO:0046872">
    <property type="term" value="F:metal ion binding"/>
    <property type="evidence" value="ECO:0007669"/>
    <property type="project" value="InterPro"/>
</dbReference>
<dbReference type="Proteomes" id="UP000481872">
    <property type="component" value="Unassembled WGS sequence"/>
</dbReference>
<dbReference type="InterPro" id="IPR011765">
    <property type="entry name" value="Pept_M16_N"/>
</dbReference>
<dbReference type="Pfam" id="PF08367">
    <property type="entry name" value="M16C_assoc"/>
    <property type="match status" value="1"/>
</dbReference>
<dbReference type="InterPro" id="IPR013578">
    <property type="entry name" value="Peptidase_M16C_assoc"/>
</dbReference>
<feature type="coiled-coil region" evidence="1">
    <location>
        <begin position="479"/>
        <end position="521"/>
    </location>
</feature>
<organism evidence="3 4">
    <name type="scientific">Clostridium senegalense</name>
    <dbReference type="NCBI Taxonomy" id="1465809"/>
    <lineage>
        <taxon>Bacteria</taxon>
        <taxon>Bacillati</taxon>
        <taxon>Bacillota</taxon>
        <taxon>Clostridia</taxon>
        <taxon>Eubacteriales</taxon>
        <taxon>Clostridiaceae</taxon>
        <taxon>Clostridium</taxon>
    </lineage>
</organism>
<dbReference type="Pfam" id="PF22516">
    <property type="entry name" value="PreP_C"/>
    <property type="match status" value="1"/>
</dbReference>
<evidence type="ECO:0000259" key="2">
    <source>
        <dbReference type="SMART" id="SM01264"/>
    </source>
</evidence>
<keyword evidence="4" id="KW-1185">Reference proteome</keyword>
<keyword evidence="1" id="KW-0175">Coiled coil</keyword>
<dbReference type="Pfam" id="PF05193">
    <property type="entry name" value="Peptidase_M16_C"/>
    <property type="match status" value="1"/>
</dbReference>
<dbReference type="AlphaFoldDB" id="A0A6M0H0Z2"/>
<sequence length="978" mass="113489">MKFKINEIYHGFKLLEEEKIDEIQSIARRFEHIKSGARLLHLENRDDNKLFSIGFRTTPTDSTGVAHILEHSVLCGSKKFKTKDPCGDVEKSSLKTFLNAMTYTDKTVYPISSRNHKDFMNLMDVYLDAVLHPRIYENHDILRQEGWRYEFDSKTNKLSYKGIVYSEMQGALSSPEEVIINEIYKSVFPNTTYAFVSGGDPEDIPNLTQDNFEKFHSKFYHPSNSYIFLYGDQDLEECLQFINENYLMEFDKIEVPSHIEGVKAFEKIAENTSEYSISEDESEKNKAILALNFVFEETSNAKAYLTKEILYNMLIESSASPIKKSLLEAGIGDCVITIDDMNMDATKQMLFPVVVKNTDESKKEKFKEIVLNTLKDLVKNGIDNDMLKAAINTVEFNLREADPWRIANKGIQYNEKVLNSWIYDGNPLVHLKYEKNLKNLKEEIKDRYFEKFIEKNMVNNTHCSLVVLNPKKGLENMKNKVLEEKLESYKKSLSEKELKKLVEKNELLKENQSRVDTEEEKKTIPKLSMQEISKKAEIIPQEVLKKKGITVLNHNIYTNKIAYVNLLFDVKFIEEKYIPYLGLLGEVLGELDTKKRTYSQLITKIYKNTGGITFENEIYTEKDNIIVYHPKFTIKSKVISENIPELLHLIKEIITTTKFDDVSRIKQIVKEVKSKLKMRIINSGHEISMNRIFAKFSYAQDYKDRVNGVSYYEFICDLESNFENKFEEIQNNLKKIYECIFNRNNLIISIVSEGAESKKLLSNINVILDNIKNKEYKVSKVVYDEGKDIEGLITASNVQYVSKGFNFLKLGYSYSGKMRVLQNIIESEYLYQNVRLHGGAYGCYMVINQDGNLAFFSYRDPNLIKTIDVYNEAYKFLENISFSKEDMENFIIGTVGKVYKPLTPDKKGERAVANYICNITYKDIQNEKNEILSTTIEDIKSYAQMIKKGMEENYCCVVGNEMKIRENEKIFNNIIKVL</sequence>
<dbReference type="SUPFAM" id="SSF63411">
    <property type="entry name" value="LuxS/MPP-like metallohydrolase"/>
    <property type="match status" value="4"/>
</dbReference>
<evidence type="ECO:0000256" key="1">
    <source>
        <dbReference type="SAM" id="Coils"/>
    </source>
</evidence>